<name>G4CTJ5_9NEIS</name>
<sequence length="55" mass="6494">MIHFEILNKVIKHIINKSSPETPSDFRRFFFNLIPRFECLSENKSTAPNTPYRPA</sequence>
<dbReference type="Proteomes" id="UP000005336">
    <property type="component" value="Unassembled WGS sequence"/>
</dbReference>
<dbReference type="PATRIC" id="fig|1030841.3.peg.2392"/>
<comment type="caution">
    <text evidence="1">The sequence shown here is derived from an EMBL/GenBank/DDBJ whole genome shotgun (WGS) entry which is preliminary data.</text>
</comment>
<dbReference type="EMBL" id="AGAZ01000079">
    <property type="protein sequence ID" value="EGZ44100.1"/>
    <property type="molecule type" value="Genomic_DNA"/>
</dbReference>
<evidence type="ECO:0000313" key="1">
    <source>
        <dbReference type="EMBL" id="EGZ44100.1"/>
    </source>
</evidence>
<keyword evidence="2" id="KW-1185">Reference proteome</keyword>
<organism evidence="1 2">
    <name type="scientific">Neisseria wadsworthii 9715</name>
    <dbReference type="NCBI Taxonomy" id="1030841"/>
    <lineage>
        <taxon>Bacteria</taxon>
        <taxon>Pseudomonadati</taxon>
        <taxon>Pseudomonadota</taxon>
        <taxon>Betaproteobacteria</taxon>
        <taxon>Neisseriales</taxon>
        <taxon>Neisseriaceae</taxon>
        <taxon>Neisseria</taxon>
    </lineage>
</organism>
<gene>
    <name evidence="1" type="ORF">HMPREF9370_2405</name>
</gene>
<dbReference type="STRING" id="1030841.HMPREF9370_2405"/>
<proteinExistence type="predicted"/>
<dbReference type="HOGENOM" id="CLU_3027644_0_0_4"/>
<protein>
    <submittedName>
        <fullName evidence="1">Uncharacterized protein</fullName>
    </submittedName>
</protein>
<dbReference type="AlphaFoldDB" id="G4CTJ5"/>
<evidence type="ECO:0000313" key="2">
    <source>
        <dbReference type="Proteomes" id="UP000005336"/>
    </source>
</evidence>
<reference evidence="1 2" key="1">
    <citation type="submission" date="2011-06" db="EMBL/GenBank/DDBJ databases">
        <authorList>
            <person name="Muzny D."/>
            <person name="Qin X."/>
            <person name="Deng J."/>
            <person name="Jiang H."/>
            <person name="Liu Y."/>
            <person name="Qu J."/>
            <person name="Song X.-Z."/>
            <person name="Zhang L."/>
            <person name="Thornton R."/>
            <person name="Coyle M."/>
            <person name="Francisco L."/>
            <person name="Jackson L."/>
            <person name="Javaid M."/>
            <person name="Korchina V."/>
            <person name="Kovar C."/>
            <person name="Mata R."/>
            <person name="Mathew T."/>
            <person name="Ngo R."/>
            <person name="Nguyen L."/>
            <person name="Nguyen N."/>
            <person name="Okwuonu G."/>
            <person name="Ongeri F."/>
            <person name="Pham C."/>
            <person name="Simmons D."/>
            <person name="Wilczek-Boney K."/>
            <person name="Hale W."/>
            <person name="Jakkamsetti A."/>
            <person name="Pham P."/>
            <person name="Ruth R."/>
            <person name="San Lucas F."/>
            <person name="Warren J."/>
            <person name="Zhang J."/>
            <person name="Zhao Z."/>
            <person name="Zhou C."/>
            <person name="Zhu D."/>
            <person name="Lee S."/>
            <person name="Bess C."/>
            <person name="Blankenburg K."/>
            <person name="Forbes L."/>
            <person name="Fu Q."/>
            <person name="Gubbala S."/>
            <person name="Hirani K."/>
            <person name="Jayaseelan J.C."/>
            <person name="Lara F."/>
            <person name="Munidasa M."/>
            <person name="Palculict T."/>
            <person name="Patil S."/>
            <person name="Pu L.-L."/>
            <person name="Saada N."/>
            <person name="Tang L."/>
            <person name="Weissenberger G."/>
            <person name="Zhu Y."/>
            <person name="Hemphill L."/>
            <person name="Shang Y."/>
            <person name="Youmans B."/>
            <person name="Ayvaz T."/>
            <person name="Ross M."/>
            <person name="Santibanez J."/>
            <person name="Aqrawi P."/>
            <person name="Gross S."/>
            <person name="Joshi V."/>
            <person name="Fowler G."/>
            <person name="Nazareth L."/>
            <person name="Reid J."/>
            <person name="Worley K."/>
            <person name="Petrosino J."/>
            <person name="Highlander S."/>
            <person name="Gibbs R."/>
        </authorList>
    </citation>
    <scope>NUCLEOTIDE SEQUENCE [LARGE SCALE GENOMIC DNA]</scope>
    <source>
        <strain evidence="1 2">9715</strain>
    </source>
</reference>
<accession>G4CTJ5</accession>